<evidence type="ECO:0000313" key="2">
    <source>
        <dbReference type="Proteomes" id="UP000505306"/>
    </source>
</evidence>
<protein>
    <recommendedName>
        <fullName evidence="3">YD repeat-containing protein</fullName>
    </recommendedName>
</protein>
<evidence type="ECO:0008006" key="3">
    <source>
        <dbReference type="Google" id="ProtNLM"/>
    </source>
</evidence>
<dbReference type="Proteomes" id="UP000505306">
    <property type="component" value="Chromosome"/>
</dbReference>
<proteinExistence type="predicted"/>
<accession>A0A6G6GSP3</accession>
<dbReference type="Gene3D" id="2.180.10.10">
    <property type="entry name" value="RHS repeat-associated core"/>
    <property type="match status" value="1"/>
</dbReference>
<sequence length="314" mass="35981">MNFKNKFLFLTLLTFLFLLGCKDSTSQVTNEKAIKNEVVLKKRPQTPPIKVKREFIRLVGETTSHTVEETKYNKDGNAVEITAYDYYGSGKQTRTTLNTYSSAGNLIASTDTNEGVITNYTYAYNTENQKIKETWSRENGQGSSTSFIYDNQGNVVEEKNFTADGTEDFSRIYEYSYDAFGNITEEKKWEKYLDGSDNLLVYHYAQEFKDNVLAFKIKYNESGKPTMAEEYISNEKGQTIAIIEGSRSGKFKTEFLYNDYGEVTDKKIFKIAEDDSEELSIHNVTSYDKYGNNLGTVDKVVTKPTAKRTFTYEY</sequence>
<dbReference type="PROSITE" id="PS51257">
    <property type="entry name" value="PROKAR_LIPOPROTEIN"/>
    <property type="match status" value="1"/>
</dbReference>
<dbReference type="RefSeq" id="WP_164680742.1">
    <property type="nucleotide sequence ID" value="NZ_CP049057.1"/>
</dbReference>
<dbReference type="AlphaFoldDB" id="A0A6G6GSP3"/>
<keyword evidence="2" id="KW-1185">Reference proteome</keyword>
<evidence type="ECO:0000313" key="1">
    <source>
        <dbReference type="EMBL" id="QIE60731.1"/>
    </source>
</evidence>
<dbReference type="KEGG" id="mgel:G5B37_14550"/>
<organism evidence="1 2">
    <name type="scientific">Rasiella rasia</name>
    <dbReference type="NCBI Taxonomy" id="2744027"/>
    <lineage>
        <taxon>Bacteria</taxon>
        <taxon>Pseudomonadati</taxon>
        <taxon>Bacteroidota</taxon>
        <taxon>Flavobacteriia</taxon>
        <taxon>Flavobacteriales</taxon>
        <taxon>Flavobacteriaceae</taxon>
        <taxon>Rasiella</taxon>
    </lineage>
</organism>
<dbReference type="EMBL" id="CP049057">
    <property type="protein sequence ID" value="QIE60731.1"/>
    <property type="molecule type" value="Genomic_DNA"/>
</dbReference>
<gene>
    <name evidence="1" type="ORF">G5B37_14550</name>
</gene>
<name>A0A6G6GSP3_9FLAO</name>
<reference evidence="1 2" key="1">
    <citation type="submission" date="2020-02" db="EMBL/GenBank/DDBJ databases">
        <title>Complete genome sequence of Flavobacteriaceae bacterium.</title>
        <authorList>
            <person name="Kim S.-J."/>
            <person name="Kim Y.-S."/>
            <person name="Kim K.-H."/>
        </authorList>
    </citation>
    <scope>NUCLEOTIDE SEQUENCE [LARGE SCALE GENOMIC DNA]</scope>
    <source>
        <strain evidence="1 2">RR4-40</strain>
    </source>
</reference>